<dbReference type="EMBL" id="JAGSOT010000093">
    <property type="protein sequence ID" value="MBR7798175.1"/>
    <property type="molecule type" value="Genomic_DNA"/>
</dbReference>
<evidence type="ECO:0000256" key="1">
    <source>
        <dbReference type="SAM" id="Phobius"/>
    </source>
</evidence>
<keyword evidence="1" id="KW-0472">Membrane</keyword>
<keyword evidence="1" id="KW-1133">Transmembrane helix</keyword>
<organism evidence="2 3">
    <name type="scientific">Virgibacillus salarius</name>
    <dbReference type="NCBI Taxonomy" id="447199"/>
    <lineage>
        <taxon>Bacteria</taxon>
        <taxon>Bacillati</taxon>
        <taxon>Bacillota</taxon>
        <taxon>Bacilli</taxon>
        <taxon>Bacillales</taxon>
        <taxon>Bacillaceae</taxon>
        <taxon>Virgibacillus</taxon>
    </lineage>
</organism>
<comment type="caution">
    <text evidence="2">The sequence shown here is derived from an EMBL/GenBank/DDBJ whole genome shotgun (WGS) entry which is preliminary data.</text>
</comment>
<proteinExistence type="predicted"/>
<feature type="transmembrane region" description="Helical" evidence="1">
    <location>
        <begin position="6"/>
        <end position="26"/>
    </location>
</feature>
<protein>
    <submittedName>
        <fullName evidence="2">Uncharacterized protein</fullName>
    </submittedName>
</protein>
<accession>A0A941DWS9</accession>
<gene>
    <name evidence="2" type="ORF">KCX74_19345</name>
</gene>
<dbReference type="AlphaFoldDB" id="A0A941DWS9"/>
<dbReference type="RefSeq" id="WP_026682796.1">
    <property type="nucleotide sequence ID" value="NZ_BAAACY010000038.1"/>
</dbReference>
<keyword evidence="1" id="KW-0812">Transmembrane</keyword>
<evidence type="ECO:0000313" key="3">
    <source>
        <dbReference type="Proteomes" id="UP000675284"/>
    </source>
</evidence>
<evidence type="ECO:0000313" key="2">
    <source>
        <dbReference type="EMBL" id="MBR7798175.1"/>
    </source>
</evidence>
<reference evidence="2" key="1">
    <citation type="submission" date="2021-04" db="EMBL/GenBank/DDBJ databases">
        <title>Isolation and polyphasic classification of algal microorganism.</title>
        <authorList>
            <person name="Wang S."/>
        </authorList>
    </citation>
    <scope>NUCLEOTIDE SEQUENCE</scope>
    <source>
        <strain evidence="2">720a</strain>
    </source>
</reference>
<sequence>MTNITSKSVSVITAGAAIGIAVGWFVKSNMTKQGIEEKRSIWETAKEIERKVYQDGQARAIKIDGLKKDIQQKLKR</sequence>
<name>A0A941DWS9_9BACI</name>
<keyword evidence="3" id="KW-1185">Reference proteome</keyword>
<dbReference type="Proteomes" id="UP000675284">
    <property type="component" value="Unassembled WGS sequence"/>
</dbReference>